<dbReference type="EMBL" id="CP095353">
    <property type="protein sequence ID" value="XAG68832.1"/>
    <property type="molecule type" value="Genomic_DNA"/>
</dbReference>
<proteinExistence type="predicted"/>
<reference evidence="1" key="1">
    <citation type="submission" date="2022-03" db="EMBL/GenBank/DDBJ databases">
        <title>Sea Food Isolates.</title>
        <authorList>
            <person name="Li c."/>
        </authorList>
    </citation>
    <scope>NUCLEOTIDE SEQUENCE</scope>
    <source>
        <strain evidence="1">19CA06SA08-2</strain>
    </source>
</reference>
<organism evidence="1">
    <name type="scientific">bacterium 19CA06SA08-2</name>
    <dbReference type="NCBI Taxonomy" id="2920658"/>
    <lineage>
        <taxon>Bacteria</taxon>
    </lineage>
</organism>
<dbReference type="AlphaFoldDB" id="A0AAU6U4Y4"/>
<sequence length="89" mass="9701">MNSPMSKQEMFLWAIQTYILTNSINCAAQDGNAPDIHAEISATGISSIIDLALYVSDKIPDDISAAEAAQIVYFSDDDDEPLPGWACYK</sequence>
<protein>
    <submittedName>
        <fullName evidence="1">Uncharacterized protein</fullName>
    </submittedName>
</protein>
<evidence type="ECO:0000313" key="1">
    <source>
        <dbReference type="EMBL" id="XAG68832.1"/>
    </source>
</evidence>
<name>A0AAU6U4Y4_UNCXX</name>
<gene>
    <name evidence="1" type="ORF">MRM75_19865</name>
</gene>
<accession>A0AAU6U4Y4</accession>